<protein>
    <submittedName>
        <fullName evidence="1">Uncharacterized protein</fullName>
    </submittedName>
</protein>
<sequence length="77" mass="9162">MFGVVHVNSVKGRWDQKWNRSVRWVPSKVLMLQETEALKRYVLSHDFVIRCVWPLCGGFKSEVMIEVMHDQFALLLW</sequence>
<dbReference type="Proteomes" id="UP000824366">
    <property type="component" value="Chromosome"/>
</dbReference>
<evidence type="ECO:0000313" key="2">
    <source>
        <dbReference type="Proteomes" id="UP000824366"/>
    </source>
</evidence>
<dbReference type="EMBL" id="AP024238">
    <property type="protein sequence ID" value="BCO26767.1"/>
    <property type="molecule type" value="Genomic_DNA"/>
</dbReference>
<evidence type="ECO:0000313" key="1">
    <source>
        <dbReference type="EMBL" id="BCO26767.1"/>
    </source>
</evidence>
<reference evidence="1 2" key="1">
    <citation type="journal article" date="2021" name="Microbiol. Spectr.">
        <title>A Single Bacterium Capable of Oxidation and Reduction of Iron at Circumneutral pH.</title>
        <authorList>
            <person name="Kato S."/>
            <person name="Ohkuma M."/>
        </authorList>
    </citation>
    <scope>NUCLEOTIDE SEQUENCE [LARGE SCALE GENOMIC DNA]</scope>
    <source>
        <strain evidence="1 2">MIZ03</strain>
    </source>
</reference>
<name>A0ABM7MKQ9_9BURK</name>
<accession>A0ABM7MKQ9</accession>
<gene>
    <name evidence="1" type="ORF">MIZ03_1652</name>
</gene>
<proteinExistence type="predicted"/>
<keyword evidence="2" id="KW-1185">Reference proteome</keyword>
<organism evidence="1 2">
    <name type="scientific">Rhodoferax lithotrophicus</name>
    <dbReference type="NCBI Taxonomy" id="2798804"/>
    <lineage>
        <taxon>Bacteria</taxon>
        <taxon>Pseudomonadati</taxon>
        <taxon>Pseudomonadota</taxon>
        <taxon>Betaproteobacteria</taxon>
        <taxon>Burkholderiales</taxon>
        <taxon>Comamonadaceae</taxon>
        <taxon>Rhodoferax</taxon>
    </lineage>
</organism>